<dbReference type="GO" id="GO:0003697">
    <property type="term" value="F:single-stranded DNA binding"/>
    <property type="evidence" value="ECO:0007669"/>
    <property type="project" value="InterPro"/>
</dbReference>
<evidence type="ECO:0000256" key="2">
    <source>
        <dbReference type="PROSITE-ProRule" id="PRU00252"/>
    </source>
</evidence>
<keyword evidence="4" id="KW-1185">Reference proteome</keyword>
<proteinExistence type="predicted"/>
<dbReference type="InterPro" id="IPR000424">
    <property type="entry name" value="Primosome_PriB/ssb"/>
</dbReference>
<dbReference type="InterPro" id="IPR011344">
    <property type="entry name" value="ssDNA-bd"/>
</dbReference>
<dbReference type="PANTHER" id="PTHR10302:SF0">
    <property type="entry name" value="SINGLE-STRANDED DNA-BINDING PROTEIN, MITOCHONDRIAL"/>
    <property type="match status" value="1"/>
</dbReference>
<dbReference type="EMBL" id="LGTZ01001027">
    <property type="protein sequence ID" value="OJD22542.1"/>
    <property type="molecule type" value="Genomic_DNA"/>
</dbReference>
<dbReference type="PROSITE" id="PS50935">
    <property type="entry name" value="SSB"/>
    <property type="match status" value="1"/>
</dbReference>
<dbReference type="OrthoDB" id="1078367at2759"/>
<sequence length="179" mass="19829">MRGLSTFRPLFRAPATSLPTRNFSTTGSNALARINIIGNLGNTPELRATSSGRELVTYSVATSYGPKEDRQTSWWRVTSFAEGPSRDHLLNLPKGTLLYVEGDASIRSYEDAEGKKNYAVNVTQRSLPPPPNCDFSIHYTLPSISLPCSIAPLPYKITDRKLCRSLAGHYEVLRRGLNE</sequence>
<dbReference type="Pfam" id="PF00436">
    <property type="entry name" value="SSB"/>
    <property type="match status" value="1"/>
</dbReference>
<dbReference type="GO" id="GO:0006264">
    <property type="term" value="P:mitochondrial DNA replication"/>
    <property type="evidence" value="ECO:0007669"/>
    <property type="project" value="TreeGrafter"/>
</dbReference>
<dbReference type="PANTHER" id="PTHR10302">
    <property type="entry name" value="SINGLE-STRANDED DNA-BINDING PROTEIN"/>
    <property type="match status" value="1"/>
</dbReference>
<dbReference type="AlphaFoldDB" id="A0A1J9Q1Q7"/>
<dbReference type="CDD" id="cd04496">
    <property type="entry name" value="SSB_OBF"/>
    <property type="match status" value="1"/>
</dbReference>
<gene>
    <name evidence="3" type="ORF">ACJ73_06106</name>
</gene>
<evidence type="ECO:0000256" key="1">
    <source>
        <dbReference type="ARBA" id="ARBA00023125"/>
    </source>
</evidence>
<evidence type="ECO:0008006" key="5">
    <source>
        <dbReference type="Google" id="ProtNLM"/>
    </source>
</evidence>
<reference evidence="3 4" key="1">
    <citation type="submission" date="2015-08" db="EMBL/GenBank/DDBJ databases">
        <title>Emmonsia species relationships and genome sequence.</title>
        <authorList>
            <person name="Cuomo C.A."/>
            <person name="Schwartz I.S."/>
            <person name="Kenyon C."/>
            <person name="De Hoog G.S."/>
            <person name="Govender N.P."/>
            <person name="Botha A."/>
            <person name="Moreno L."/>
            <person name="De Vries M."/>
            <person name="Munoz J.F."/>
            <person name="Stielow J.B."/>
        </authorList>
    </citation>
    <scope>NUCLEOTIDE SEQUENCE [LARGE SCALE GENOMIC DNA]</scope>
    <source>
        <strain evidence="3 4">EI222</strain>
    </source>
</reference>
<protein>
    <recommendedName>
        <fullName evidence="5">Single-stranded DNA-binding protein RIM1, mitochondrial</fullName>
    </recommendedName>
</protein>
<dbReference type="InterPro" id="IPR012340">
    <property type="entry name" value="NA-bd_OB-fold"/>
</dbReference>
<evidence type="ECO:0000313" key="4">
    <source>
        <dbReference type="Proteomes" id="UP000242791"/>
    </source>
</evidence>
<dbReference type="VEuPathDB" id="FungiDB:ACJ73_06106"/>
<name>A0A1J9Q1Q7_9EURO</name>
<organism evidence="3 4">
    <name type="scientific">Blastomyces percursus</name>
    <dbReference type="NCBI Taxonomy" id="1658174"/>
    <lineage>
        <taxon>Eukaryota</taxon>
        <taxon>Fungi</taxon>
        <taxon>Dikarya</taxon>
        <taxon>Ascomycota</taxon>
        <taxon>Pezizomycotina</taxon>
        <taxon>Eurotiomycetes</taxon>
        <taxon>Eurotiomycetidae</taxon>
        <taxon>Onygenales</taxon>
        <taxon>Ajellomycetaceae</taxon>
        <taxon>Blastomyces</taxon>
    </lineage>
</organism>
<dbReference type="Proteomes" id="UP000242791">
    <property type="component" value="Unassembled WGS sequence"/>
</dbReference>
<dbReference type="Gene3D" id="2.40.50.140">
    <property type="entry name" value="Nucleic acid-binding proteins"/>
    <property type="match status" value="1"/>
</dbReference>
<accession>A0A1J9Q1Q7</accession>
<dbReference type="SUPFAM" id="SSF50249">
    <property type="entry name" value="Nucleic acid-binding proteins"/>
    <property type="match status" value="1"/>
</dbReference>
<evidence type="ECO:0000313" key="3">
    <source>
        <dbReference type="EMBL" id="OJD22542.1"/>
    </source>
</evidence>
<dbReference type="GO" id="GO:0042645">
    <property type="term" value="C:mitochondrial nucleoid"/>
    <property type="evidence" value="ECO:0007669"/>
    <property type="project" value="TreeGrafter"/>
</dbReference>
<comment type="caution">
    <text evidence="3">The sequence shown here is derived from an EMBL/GenBank/DDBJ whole genome shotgun (WGS) entry which is preliminary data.</text>
</comment>
<dbReference type="STRING" id="1658174.A0A1J9Q1Q7"/>
<keyword evidence="1 2" id="KW-0238">DNA-binding</keyword>